<proteinExistence type="predicted"/>
<dbReference type="PANTHER" id="PTHR47197">
    <property type="entry name" value="PROTEIN NIRF"/>
    <property type="match status" value="1"/>
</dbReference>
<feature type="chain" id="PRO_5014622977" description="YNCE-like beta-propeller domain-containing protein" evidence="2">
    <location>
        <begin position="20"/>
        <end position="484"/>
    </location>
</feature>
<feature type="domain" description="YNCE-like beta-propeller" evidence="3">
    <location>
        <begin position="86"/>
        <end position="351"/>
    </location>
</feature>
<dbReference type="AlphaFoldDB" id="A0A2K8Z6B7"/>
<dbReference type="PANTHER" id="PTHR47197:SF3">
    <property type="entry name" value="DIHYDRO-HEME D1 DEHYDROGENASE"/>
    <property type="match status" value="1"/>
</dbReference>
<accession>A0A2K8Z6B7</accession>
<evidence type="ECO:0000313" key="4">
    <source>
        <dbReference type="EMBL" id="AUD05422.1"/>
    </source>
</evidence>
<protein>
    <recommendedName>
        <fullName evidence="3">YNCE-like beta-propeller domain-containing protein</fullName>
    </recommendedName>
</protein>
<dbReference type="EMBL" id="CP025096">
    <property type="protein sequence ID" value="AUD05422.1"/>
    <property type="molecule type" value="Genomic_DNA"/>
</dbReference>
<dbReference type="SUPFAM" id="SSF50974">
    <property type="entry name" value="Nitrous oxide reductase, N-terminal domain"/>
    <property type="match status" value="1"/>
</dbReference>
<evidence type="ECO:0000256" key="1">
    <source>
        <dbReference type="ARBA" id="ARBA00022729"/>
    </source>
</evidence>
<keyword evidence="1 2" id="KW-0732">Signal</keyword>
<dbReference type="PROSITE" id="PS51257">
    <property type="entry name" value="PROKAR_LIPOPROTEIN"/>
    <property type="match status" value="1"/>
</dbReference>
<dbReference type="InterPro" id="IPR011964">
    <property type="entry name" value="YVTN_b-propeller_repeat"/>
</dbReference>
<sequence length="484" mass="51469">MKIPVLLMAVGLSVLTACQDHMLTPVTTPDAGPVGVTGQDRVYTADQSSNTVSVFDPSTDKLLGVIRFGIARPNDFSPLYDREANVHGLGISPDNRTLGVVSTLTNSVSFVDLTTNKIKGKVYVGRNPHEGFFTPDGKQFWLTVRGEDYVSVIDVEKLQEVRRIETAKGPGMVVFRPDGKVAFVNHSFTAELDVVDTKTYQVIKRIPTVTPFSPNIAATFDGQQVWFTHKDEGKVSVVNAQTYETEGVIDTGPGTNHVNFAGAEGGSRYSGSAAGAFAYVTVGGENVVKVYSRSRQLVATIPVGPNPHGIWPSGDGSKLYVGLENGDAVDVIDTKTNTKIRQIPGGQAPQALVYAVRAIPDGSTGLANLEAFVPTTPVNVRLTPNGTPPVPGVGGGATVRTIGGIDELVLALKKLTPDTAYTLYLSDQKSMAVNPEAVVAFKTDDKGAVEINAYYQIKLRLAGRFLVVLQGDKNPAGAVVLSTP</sequence>
<dbReference type="Proteomes" id="UP000232883">
    <property type="component" value="Chromosome"/>
</dbReference>
<name>A0A2K8Z6B7_9BACT</name>
<dbReference type="NCBIfam" id="TIGR02276">
    <property type="entry name" value="beta_rpt_yvtn"/>
    <property type="match status" value="1"/>
</dbReference>
<evidence type="ECO:0000313" key="5">
    <source>
        <dbReference type="Proteomes" id="UP000232883"/>
    </source>
</evidence>
<dbReference type="InterPro" id="IPR051200">
    <property type="entry name" value="Host-pathogen_enzymatic-act"/>
</dbReference>
<dbReference type="InterPro" id="IPR048433">
    <property type="entry name" value="YNCE-like_beta-prop"/>
</dbReference>
<reference evidence="4 5" key="1">
    <citation type="submission" date="2017-11" db="EMBL/GenBank/DDBJ databases">
        <title>Taxonomic description and genome sequences of Spirosoma HA7 sp. nov., isolated from pollen microhabitat of Corylus avellana.</title>
        <authorList>
            <person name="Ambika Manirajan B."/>
            <person name="Suarez C."/>
            <person name="Ratering S."/>
            <person name="Geissler-Plaum R."/>
            <person name="Cardinale M."/>
            <person name="Sylvia S."/>
        </authorList>
    </citation>
    <scope>NUCLEOTIDE SEQUENCE [LARGE SCALE GENOMIC DNA]</scope>
    <source>
        <strain evidence="4 5">HA7</strain>
    </source>
</reference>
<dbReference type="RefSeq" id="WP_018619829.1">
    <property type="nucleotide sequence ID" value="NZ_CP025096.1"/>
</dbReference>
<dbReference type="Gene3D" id="2.130.10.10">
    <property type="entry name" value="YVTN repeat-like/Quinoprotein amine dehydrogenase"/>
    <property type="match status" value="2"/>
</dbReference>
<dbReference type="Pfam" id="PF21783">
    <property type="entry name" value="YNCE"/>
    <property type="match status" value="1"/>
</dbReference>
<dbReference type="InterPro" id="IPR015943">
    <property type="entry name" value="WD40/YVTN_repeat-like_dom_sf"/>
</dbReference>
<evidence type="ECO:0000259" key="3">
    <source>
        <dbReference type="Pfam" id="PF21783"/>
    </source>
</evidence>
<dbReference type="InterPro" id="IPR011045">
    <property type="entry name" value="N2O_reductase_N"/>
</dbReference>
<dbReference type="OrthoDB" id="9803927at2"/>
<gene>
    <name evidence="4" type="ORF">CWM47_28385</name>
</gene>
<dbReference type="KEGG" id="spir:CWM47_28385"/>
<organism evidence="4 5">
    <name type="scientific">Spirosoma pollinicola</name>
    <dbReference type="NCBI Taxonomy" id="2057025"/>
    <lineage>
        <taxon>Bacteria</taxon>
        <taxon>Pseudomonadati</taxon>
        <taxon>Bacteroidota</taxon>
        <taxon>Cytophagia</taxon>
        <taxon>Cytophagales</taxon>
        <taxon>Cytophagaceae</taxon>
        <taxon>Spirosoma</taxon>
    </lineage>
</organism>
<evidence type="ECO:0000256" key="2">
    <source>
        <dbReference type="SAM" id="SignalP"/>
    </source>
</evidence>
<keyword evidence="5" id="KW-1185">Reference proteome</keyword>
<feature type="signal peptide" evidence="2">
    <location>
        <begin position="1"/>
        <end position="19"/>
    </location>
</feature>